<accession>A0A0E9RUZ2</accession>
<protein>
    <submittedName>
        <fullName evidence="1">Uncharacterized protein</fullName>
    </submittedName>
</protein>
<reference evidence="1" key="2">
    <citation type="journal article" date="2015" name="Fish Shellfish Immunol.">
        <title>Early steps in the European eel (Anguilla anguilla)-Vibrio vulnificus interaction in the gills: Role of the RtxA13 toxin.</title>
        <authorList>
            <person name="Callol A."/>
            <person name="Pajuelo D."/>
            <person name="Ebbesson L."/>
            <person name="Teles M."/>
            <person name="MacKenzie S."/>
            <person name="Amaro C."/>
        </authorList>
    </citation>
    <scope>NUCLEOTIDE SEQUENCE</scope>
</reference>
<organism evidence="1">
    <name type="scientific">Anguilla anguilla</name>
    <name type="common">European freshwater eel</name>
    <name type="synonym">Muraena anguilla</name>
    <dbReference type="NCBI Taxonomy" id="7936"/>
    <lineage>
        <taxon>Eukaryota</taxon>
        <taxon>Metazoa</taxon>
        <taxon>Chordata</taxon>
        <taxon>Craniata</taxon>
        <taxon>Vertebrata</taxon>
        <taxon>Euteleostomi</taxon>
        <taxon>Actinopterygii</taxon>
        <taxon>Neopterygii</taxon>
        <taxon>Teleostei</taxon>
        <taxon>Anguilliformes</taxon>
        <taxon>Anguillidae</taxon>
        <taxon>Anguilla</taxon>
    </lineage>
</organism>
<sequence length="49" mass="5507">MYCTHDWPGTVTVAASLVPMWRTATVPVSKLPDQFLLQMSNGINRLCKE</sequence>
<proteinExistence type="predicted"/>
<name>A0A0E9RUZ2_ANGAN</name>
<reference evidence="1" key="1">
    <citation type="submission" date="2014-11" db="EMBL/GenBank/DDBJ databases">
        <authorList>
            <person name="Amaro Gonzalez C."/>
        </authorList>
    </citation>
    <scope>NUCLEOTIDE SEQUENCE</scope>
</reference>
<dbReference type="EMBL" id="GBXM01076292">
    <property type="protein sequence ID" value="JAH32285.1"/>
    <property type="molecule type" value="Transcribed_RNA"/>
</dbReference>
<evidence type="ECO:0000313" key="1">
    <source>
        <dbReference type="EMBL" id="JAH32285.1"/>
    </source>
</evidence>
<dbReference type="AlphaFoldDB" id="A0A0E9RUZ2"/>